<dbReference type="EMBL" id="KV442059">
    <property type="protein sequence ID" value="OAQ27255.1"/>
    <property type="molecule type" value="Genomic_DNA"/>
</dbReference>
<name>A0A197JQ09_9FUNG</name>
<proteinExistence type="predicted"/>
<reference evidence="1 2" key="1">
    <citation type="submission" date="2016-05" db="EMBL/GenBank/DDBJ databases">
        <title>Genome sequencing reveals origins of a unique bacterial endosymbiosis in the earliest lineages of terrestrial Fungi.</title>
        <authorList>
            <consortium name="DOE Joint Genome Institute"/>
            <person name="Uehling J."/>
            <person name="Gryganskyi A."/>
            <person name="Hameed K."/>
            <person name="Tschaplinski T."/>
            <person name="Misztal P."/>
            <person name="Wu S."/>
            <person name="Desiro A."/>
            <person name="Vande Pol N."/>
            <person name="Du Z.-Y."/>
            <person name="Zienkiewicz A."/>
            <person name="Zienkiewicz K."/>
            <person name="Morin E."/>
            <person name="Tisserant E."/>
            <person name="Splivallo R."/>
            <person name="Hainaut M."/>
            <person name="Henrissat B."/>
            <person name="Ohm R."/>
            <person name="Kuo A."/>
            <person name="Yan J."/>
            <person name="Lipzen A."/>
            <person name="Nolan M."/>
            <person name="Labutti K."/>
            <person name="Barry K."/>
            <person name="Goldstein A."/>
            <person name="Labbe J."/>
            <person name="Schadt C."/>
            <person name="Tuskan G."/>
            <person name="Grigoriev I."/>
            <person name="Martin F."/>
            <person name="Vilgalys R."/>
            <person name="Bonito G."/>
        </authorList>
    </citation>
    <scope>NUCLEOTIDE SEQUENCE [LARGE SCALE GENOMIC DNA]</scope>
    <source>
        <strain evidence="1 2">AG-77</strain>
    </source>
</reference>
<evidence type="ECO:0008006" key="3">
    <source>
        <dbReference type="Google" id="ProtNLM"/>
    </source>
</evidence>
<dbReference type="InterPro" id="IPR032675">
    <property type="entry name" value="LRR_dom_sf"/>
</dbReference>
<sequence length="444" mass="51349">MNSHPLSLYEIVLAIGQCIPLWESVHLAYEDVWLFKPKDLLAAISINRLFRTTLTPLLWSVFVESAVKSLGNAYECMGNEEYDIPIDIVQKNSSYIRFLDLSSYYTRFSRIYEPPELNCSRLQELRLSASLDSAWAKRLILANPELRVLHWARTRKKSSREKLKDFASILSLQRLRYLGLDDWTFLTEHLYRALAKNAGHLEELRLTRCDSILLKRSKRDDTGKSRYTVLTSMETGVEEFESMETGVEEFESMETGVEEFETMEQMCKRIRLTKLKTLHLDVEHNRCPLTLYWLIDIAPALETAVFGDLLGSTGKALGLTLRKSCPRLQTIKHGNDWEEKTWRLHQWGVTALHLLNACAPGHLVHASLRGLRLDNTFMEALSVHRDCLETLELDIRDDNCRDSFSNLGTTLEQCSRLKHLAVAVHFYREPCDRRQPLLFLDKLV</sequence>
<gene>
    <name evidence="1" type="ORF">K457DRAFT_139805</name>
</gene>
<protein>
    <recommendedName>
        <fullName evidence="3">RNI-like protein</fullName>
    </recommendedName>
</protein>
<feature type="non-terminal residue" evidence="1">
    <location>
        <position position="444"/>
    </location>
</feature>
<keyword evidence="2" id="KW-1185">Reference proteome</keyword>
<dbReference type="Gene3D" id="3.80.10.10">
    <property type="entry name" value="Ribonuclease Inhibitor"/>
    <property type="match status" value="1"/>
</dbReference>
<evidence type="ECO:0000313" key="2">
    <source>
        <dbReference type="Proteomes" id="UP000078512"/>
    </source>
</evidence>
<dbReference type="SUPFAM" id="SSF52047">
    <property type="entry name" value="RNI-like"/>
    <property type="match status" value="1"/>
</dbReference>
<organism evidence="1 2">
    <name type="scientific">Linnemannia elongata AG-77</name>
    <dbReference type="NCBI Taxonomy" id="1314771"/>
    <lineage>
        <taxon>Eukaryota</taxon>
        <taxon>Fungi</taxon>
        <taxon>Fungi incertae sedis</taxon>
        <taxon>Mucoromycota</taxon>
        <taxon>Mortierellomycotina</taxon>
        <taxon>Mortierellomycetes</taxon>
        <taxon>Mortierellales</taxon>
        <taxon>Mortierellaceae</taxon>
        <taxon>Linnemannia</taxon>
    </lineage>
</organism>
<dbReference type="AlphaFoldDB" id="A0A197JQ09"/>
<dbReference type="Proteomes" id="UP000078512">
    <property type="component" value="Unassembled WGS sequence"/>
</dbReference>
<dbReference type="OrthoDB" id="2384330at2759"/>
<accession>A0A197JQ09</accession>
<evidence type="ECO:0000313" key="1">
    <source>
        <dbReference type="EMBL" id="OAQ27255.1"/>
    </source>
</evidence>